<feature type="region of interest" description="Disordered" evidence="5">
    <location>
        <begin position="501"/>
        <end position="532"/>
    </location>
</feature>
<dbReference type="InterPro" id="IPR017981">
    <property type="entry name" value="GPCR_2-like_7TM"/>
</dbReference>
<dbReference type="InterPro" id="IPR053247">
    <property type="entry name" value="GPCR_GPR1/git3-like"/>
</dbReference>
<dbReference type="PANTHER" id="PTHR42058:SF1">
    <property type="entry name" value="G-PROTEIN COUPLED RECEPTORS FAMILY 2 PROFILE 2 DOMAIN-CONTAINING PROTEIN"/>
    <property type="match status" value="1"/>
</dbReference>
<accession>A0A6A5Y5A2</accession>
<dbReference type="PROSITE" id="PS50261">
    <property type="entry name" value="G_PROTEIN_RECEP_F2_4"/>
    <property type="match status" value="1"/>
</dbReference>
<evidence type="ECO:0000256" key="4">
    <source>
        <dbReference type="ARBA" id="ARBA00023136"/>
    </source>
</evidence>
<dbReference type="GO" id="GO:0007166">
    <property type="term" value="P:cell surface receptor signaling pathway"/>
    <property type="evidence" value="ECO:0007669"/>
    <property type="project" value="InterPro"/>
</dbReference>
<feature type="transmembrane region" description="Helical" evidence="6">
    <location>
        <begin position="72"/>
        <end position="94"/>
    </location>
</feature>
<keyword evidence="3 6" id="KW-1133">Transmembrane helix</keyword>
<feature type="transmembrane region" description="Helical" evidence="6">
    <location>
        <begin position="106"/>
        <end position="125"/>
    </location>
</feature>
<dbReference type="GO" id="GO:0004888">
    <property type="term" value="F:transmembrane signaling receptor activity"/>
    <property type="evidence" value="ECO:0007669"/>
    <property type="project" value="InterPro"/>
</dbReference>
<feature type="transmembrane region" description="Helical" evidence="6">
    <location>
        <begin position="358"/>
        <end position="380"/>
    </location>
</feature>
<dbReference type="PANTHER" id="PTHR42058">
    <property type="entry name" value="G_PROTEIN_RECEP_F2_4 DOMAIN-CONTAINING PROTEIN"/>
    <property type="match status" value="1"/>
</dbReference>
<evidence type="ECO:0000256" key="5">
    <source>
        <dbReference type="SAM" id="MobiDB-lite"/>
    </source>
</evidence>
<dbReference type="OrthoDB" id="26203at2759"/>
<protein>
    <recommendedName>
        <fullName evidence="7">G-protein coupled receptors family 2 profile 2 domain-containing protein</fullName>
    </recommendedName>
</protein>
<organism evidence="8 9">
    <name type="scientific">Aaosphaeria arxii CBS 175.79</name>
    <dbReference type="NCBI Taxonomy" id="1450172"/>
    <lineage>
        <taxon>Eukaryota</taxon>
        <taxon>Fungi</taxon>
        <taxon>Dikarya</taxon>
        <taxon>Ascomycota</taxon>
        <taxon>Pezizomycotina</taxon>
        <taxon>Dothideomycetes</taxon>
        <taxon>Pleosporomycetidae</taxon>
        <taxon>Pleosporales</taxon>
        <taxon>Pleosporales incertae sedis</taxon>
        <taxon>Aaosphaeria</taxon>
    </lineage>
</organism>
<evidence type="ECO:0000256" key="6">
    <source>
        <dbReference type="SAM" id="Phobius"/>
    </source>
</evidence>
<dbReference type="InterPro" id="IPR000832">
    <property type="entry name" value="GPCR_2_secretin-like"/>
</dbReference>
<feature type="transmembrane region" description="Helical" evidence="6">
    <location>
        <begin position="186"/>
        <end position="209"/>
    </location>
</feature>
<dbReference type="GO" id="GO:0016020">
    <property type="term" value="C:membrane"/>
    <property type="evidence" value="ECO:0007669"/>
    <property type="project" value="UniProtKB-SubCell"/>
</dbReference>
<keyword evidence="9" id="KW-1185">Reference proteome</keyword>
<dbReference type="RefSeq" id="XP_033388053.1">
    <property type="nucleotide sequence ID" value="XM_033533654.1"/>
</dbReference>
<name>A0A6A5Y5A2_9PLEO</name>
<dbReference type="Gene3D" id="1.20.1070.10">
    <property type="entry name" value="Rhodopsin 7-helix transmembrane proteins"/>
    <property type="match status" value="1"/>
</dbReference>
<feature type="transmembrane region" description="Helical" evidence="6">
    <location>
        <begin position="229"/>
        <end position="255"/>
    </location>
</feature>
<gene>
    <name evidence="8" type="ORF">BU24DRAFT_489619</name>
</gene>
<feature type="transmembrane region" description="Helical" evidence="6">
    <location>
        <begin position="294"/>
        <end position="313"/>
    </location>
</feature>
<evidence type="ECO:0000256" key="1">
    <source>
        <dbReference type="ARBA" id="ARBA00004141"/>
    </source>
</evidence>
<dbReference type="GeneID" id="54291051"/>
<dbReference type="EMBL" id="ML978067">
    <property type="protein sequence ID" value="KAF2019714.1"/>
    <property type="molecule type" value="Genomic_DNA"/>
</dbReference>
<evidence type="ECO:0000256" key="3">
    <source>
        <dbReference type="ARBA" id="ARBA00022989"/>
    </source>
</evidence>
<proteinExistence type="predicted"/>
<reference evidence="8" key="1">
    <citation type="journal article" date="2020" name="Stud. Mycol.">
        <title>101 Dothideomycetes genomes: a test case for predicting lifestyles and emergence of pathogens.</title>
        <authorList>
            <person name="Haridas S."/>
            <person name="Albert R."/>
            <person name="Binder M."/>
            <person name="Bloem J."/>
            <person name="Labutti K."/>
            <person name="Salamov A."/>
            <person name="Andreopoulos B."/>
            <person name="Baker S."/>
            <person name="Barry K."/>
            <person name="Bills G."/>
            <person name="Bluhm B."/>
            <person name="Cannon C."/>
            <person name="Castanera R."/>
            <person name="Culley D."/>
            <person name="Daum C."/>
            <person name="Ezra D."/>
            <person name="Gonzalez J."/>
            <person name="Henrissat B."/>
            <person name="Kuo A."/>
            <person name="Liang C."/>
            <person name="Lipzen A."/>
            <person name="Lutzoni F."/>
            <person name="Magnuson J."/>
            <person name="Mondo S."/>
            <person name="Nolan M."/>
            <person name="Ohm R."/>
            <person name="Pangilinan J."/>
            <person name="Park H.-J."/>
            <person name="Ramirez L."/>
            <person name="Alfaro M."/>
            <person name="Sun H."/>
            <person name="Tritt A."/>
            <person name="Yoshinaga Y."/>
            <person name="Zwiers L.-H."/>
            <person name="Turgeon B."/>
            <person name="Goodwin S."/>
            <person name="Spatafora J."/>
            <person name="Crous P."/>
            <person name="Grigoriev I."/>
        </authorList>
    </citation>
    <scope>NUCLEOTIDE SEQUENCE</scope>
    <source>
        <strain evidence="8">CBS 175.79</strain>
    </source>
</reference>
<keyword evidence="2 6" id="KW-0812">Transmembrane</keyword>
<sequence>MEEASSVLPALVNATDACPEPLLDQSLFGVKRGYQAGRYCGLGALSDGNTCCLPCPIQDWVYHSEWKQQLRISNYLSILSVALCVFLLLSFAVLPASATRRHYLSVGLLFPVLSISLSFVIPIGSNPDLCYDAITPNDMNSSASCAWTGALVTLGGLASVIWVFLRSLWLHVRVVWDVAPGRGFKWASIAAGTLLPLGFLVAILVRTGFSYRMGRTCLPNHEDAIVTFWAWLMAFAVAAFVLQFVTTGYCVMVYLRTLRRERSRARSTFERGGRERLDTWREVKKMLVLQWRNILVSIFVLVGSVAFFVVFWAQDSKLGRVDNEEDLVAVKTWIECQMASRGDKAQCRKYVEGLTVPFASVLTALILASLVGVEIFILLFRLSMLKAWITLFRSLPRRLRNIYASIRRPPSNDPDELPMTTGPETKENKTPYIPPIDTKTPGPTPRSSSVSGVMGPTYIENISPILPPTEAHVRSPISPVESLPSPVSEWEWNVSEMRESMRSPTLRPKVDDSFTPHRNPPPPPSRNFSLPGASRRHSLLRLSSTNFIPLRSSIQRTNSARMRLKSRISDPVPGTFVHVAGAFINDGEVGDENEHMES</sequence>
<evidence type="ECO:0000313" key="8">
    <source>
        <dbReference type="EMBL" id="KAF2019714.1"/>
    </source>
</evidence>
<dbReference type="Proteomes" id="UP000799778">
    <property type="component" value="Unassembled WGS sequence"/>
</dbReference>
<feature type="transmembrane region" description="Helical" evidence="6">
    <location>
        <begin position="145"/>
        <end position="165"/>
    </location>
</feature>
<dbReference type="AlphaFoldDB" id="A0A6A5Y5A2"/>
<comment type="subcellular location">
    <subcellularLocation>
        <location evidence="1">Membrane</location>
        <topology evidence="1">Multi-pass membrane protein</topology>
    </subcellularLocation>
</comment>
<dbReference type="Pfam" id="PF00002">
    <property type="entry name" value="7tm_2"/>
    <property type="match status" value="1"/>
</dbReference>
<evidence type="ECO:0000256" key="2">
    <source>
        <dbReference type="ARBA" id="ARBA00022692"/>
    </source>
</evidence>
<evidence type="ECO:0000259" key="7">
    <source>
        <dbReference type="PROSITE" id="PS50261"/>
    </source>
</evidence>
<evidence type="ECO:0000313" key="9">
    <source>
        <dbReference type="Proteomes" id="UP000799778"/>
    </source>
</evidence>
<feature type="domain" description="G-protein coupled receptors family 2 profile 2" evidence="7">
    <location>
        <begin position="66"/>
        <end position="383"/>
    </location>
</feature>
<feature type="region of interest" description="Disordered" evidence="5">
    <location>
        <begin position="410"/>
        <end position="451"/>
    </location>
</feature>
<keyword evidence="4 6" id="KW-0472">Membrane</keyword>